<sequence length="602" mass="69872">MKRLFYLCIIILPTLVAAQNSDQVQLANEYYINGETEKARDIYEKLSSNPQYIQQVHNNYFSILIAAADYKSAEKYLKKALKYYPTNVYYQIDEGILYQEMGQIDKADKIFIETIEKAKENKYLIRTAAQYFISKQLTTYALQAYQSARKNEKDKTSYALELANTYRLLNQRSEMIDEYLLFASLRPNNLTYVKNILQNLLQKEEDIQNFKDILIDKVQKHPNENIYPELLIWVSLQQNDFMSAYIQARAVDKKNKTFGNRVMQIGNIALENKAYDDAIEIYSYVSKAYPNTGNYIISRRQIIKAREEKVKNDFPVEIQAIRELTYDYKQLILDIGVNAQTIEAYRSKALLHAFYLDELDSAINILNEIIAAPRINPELKAKSKLNLGDIYLLTEDPWEATLLYSQVEKDNKDSPIGYEAKLKNAQLNYFQGNFELAKSHLDILKMATTREIANDAMSLSLLIQDNTVLDSSDFVMKEFASIELMLFQNKKDSALSAFSNMLKRYPGHTLTDEIYWKMAKINLELGNFENALLELQAILSGYPTDILGDDAMFLSAEIYEKHLYDYTKAMEIYQNFLITYPGSVYVAEARKRFRQLRGDHIN</sequence>
<dbReference type="SMART" id="SM00028">
    <property type="entry name" value="TPR"/>
    <property type="match status" value="6"/>
</dbReference>
<protein>
    <submittedName>
        <fullName evidence="4">Tetratricopeptide repeat protein</fullName>
    </submittedName>
</protein>
<keyword evidence="2" id="KW-0802">TPR repeat</keyword>
<evidence type="ECO:0000256" key="2">
    <source>
        <dbReference type="ARBA" id="ARBA00022803"/>
    </source>
</evidence>
<evidence type="ECO:0000313" key="4">
    <source>
        <dbReference type="EMBL" id="UXX80425.1"/>
    </source>
</evidence>
<evidence type="ECO:0000313" key="5">
    <source>
        <dbReference type="Proteomes" id="UP001062165"/>
    </source>
</evidence>
<keyword evidence="1" id="KW-0677">Repeat</keyword>
<keyword evidence="5" id="KW-1185">Reference proteome</keyword>
<feature type="signal peptide" evidence="3">
    <location>
        <begin position="1"/>
        <end position="18"/>
    </location>
</feature>
<dbReference type="InterPro" id="IPR019734">
    <property type="entry name" value="TPR_rpt"/>
</dbReference>
<dbReference type="Gene3D" id="1.25.40.10">
    <property type="entry name" value="Tetratricopeptide repeat domain"/>
    <property type="match status" value="4"/>
</dbReference>
<evidence type="ECO:0000256" key="1">
    <source>
        <dbReference type="ARBA" id="ARBA00022737"/>
    </source>
</evidence>
<dbReference type="EMBL" id="CP106735">
    <property type="protein sequence ID" value="UXX80425.1"/>
    <property type="molecule type" value="Genomic_DNA"/>
</dbReference>
<keyword evidence="3" id="KW-0732">Signal</keyword>
<accession>A0ABY6D2N6</accession>
<organism evidence="4 5">
    <name type="scientific">Reichenbachiella carrageenanivorans</name>
    <dbReference type="NCBI Taxonomy" id="2979869"/>
    <lineage>
        <taxon>Bacteria</taxon>
        <taxon>Pseudomonadati</taxon>
        <taxon>Bacteroidota</taxon>
        <taxon>Cytophagia</taxon>
        <taxon>Cytophagales</taxon>
        <taxon>Reichenbachiellaceae</taxon>
        <taxon>Reichenbachiella</taxon>
    </lineage>
</organism>
<dbReference type="InterPro" id="IPR011990">
    <property type="entry name" value="TPR-like_helical_dom_sf"/>
</dbReference>
<dbReference type="PANTHER" id="PTHR45586">
    <property type="entry name" value="TPR REPEAT-CONTAINING PROTEIN PA4667"/>
    <property type="match status" value="1"/>
</dbReference>
<dbReference type="Pfam" id="PF14559">
    <property type="entry name" value="TPR_19"/>
    <property type="match status" value="1"/>
</dbReference>
<dbReference type="RefSeq" id="WP_263052155.1">
    <property type="nucleotide sequence ID" value="NZ_CP106735.1"/>
</dbReference>
<name>A0ABY6D2N6_9BACT</name>
<feature type="chain" id="PRO_5047390741" evidence="3">
    <location>
        <begin position="19"/>
        <end position="602"/>
    </location>
</feature>
<proteinExistence type="predicted"/>
<reference evidence="4" key="1">
    <citation type="submission" date="2022-10" db="EMBL/GenBank/DDBJ databases">
        <title>Comparative genomics and taxonomic characterization of three novel marine species of genus Reichenbachiella exhibiting antioxidant and polysaccharide degradation activities.</title>
        <authorList>
            <person name="Muhammad N."/>
            <person name="Lee Y.-J."/>
            <person name="Ko J."/>
            <person name="Kim S.-G."/>
        </authorList>
    </citation>
    <scope>NUCLEOTIDE SEQUENCE</scope>
    <source>
        <strain evidence="4">Wsw4-B4</strain>
    </source>
</reference>
<evidence type="ECO:0000256" key="3">
    <source>
        <dbReference type="SAM" id="SignalP"/>
    </source>
</evidence>
<dbReference type="InterPro" id="IPR051012">
    <property type="entry name" value="CellSynth/LPSAsmb/PSIAsmb"/>
</dbReference>
<dbReference type="Proteomes" id="UP001062165">
    <property type="component" value="Chromosome"/>
</dbReference>
<dbReference type="SUPFAM" id="SSF48452">
    <property type="entry name" value="TPR-like"/>
    <property type="match status" value="3"/>
</dbReference>
<dbReference type="Pfam" id="PF13174">
    <property type="entry name" value="TPR_6"/>
    <property type="match status" value="1"/>
</dbReference>
<dbReference type="PANTHER" id="PTHR45586:SF1">
    <property type="entry name" value="LIPOPOLYSACCHARIDE ASSEMBLY PROTEIN B"/>
    <property type="match status" value="1"/>
</dbReference>
<gene>
    <name evidence="4" type="ORF">N7E81_04840</name>
</gene>